<comment type="function">
    <text evidence="8">Involved in the biosynthesis of the chorismate, which leads to the biosynthesis of aromatic amino acids. Catalyzes the reversible NADPH linked reduction of 3-dehydroshikimate (DHSA) to yield shikimate (SA).</text>
</comment>
<feature type="domain" description="SDH C-terminal" evidence="11">
    <location>
        <begin position="240"/>
        <end position="265"/>
    </location>
</feature>
<feature type="active site" description="Proton acceptor" evidence="8">
    <location>
        <position position="66"/>
    </location>
</feature>
<evidence type="ECO:0000256" key="3">
    <source>
        <dbReference type="ARBA" id="ARBA00022605"/>
    </source>
</evidence>
<comment type="similarity">
    <text evidence="8">Belongs to the shikimate dehydrogenase family.</text>
</comment>
<dbReference type="Gene3D" id="3.40.50.10860">
    <property type="entry name" value="Leucine Dehydrogenase, chain A, domain 1"/>
    <property type="match status" value="1"/>
</dbReference>
<dbReference type="InterPro" id="IPR041121">
    <property type="entry name" value="SDH_C"/>
</dbReference>
<comment type="subunit">
    <text evidence="8">Homodimer.</text>
</comment>
<dbReference type="PANTHER" id="PTHR21089:SF1">
    <property type="entry name" value="BIFUNCTIONAL 3-DEHYDROQUINATE DEHYDRATASE_SHIKIMATE DEHYDROGENASE, CHLOROPLASTIC"/>
    <property type="match status" value="1"/>
</dbReference>
<dbReference type="NCBIfam" id="TIGR00507">
    <property type="entry name" value="aroE"/>
    <property type="match status" value="1"/>
</dbReference>
<dbReference type="AlphaFoldDB" id="A0A0S2JXB5"/>
<evidence type="ECO:0000256" key="8">
    <source>
        <dbReference type="HAMAP-Rule" id="MF_00222"/>
    </source>
</evidence>
<dbReference type="SUPFAM" id="SSF51735">
    <property type="entry name" value="NAD(P)-binding Rossmann-fold domains"/>
    <property type="match status" value="1"/>
</dbReference>
<name>A0A0S2JXB5_9GAMM</name>
<dbReference type="GO" id="GO:0005829">
    <property type="term" value="C:cytosol"/>
    <property type="evidence" value="ECO:0007669"/>
    <property type="project" value="TreeGrafter"/>
</dbReference>
<feature type="binding site" evidence="8">
    <location>
        <position position="87"/>
    </location>
    <ligand>
        <name>shikimate</name>
        <dbReference type="ChEBI" id="CHEBI:36208"/>
    </ligand>
</feature>
<dbReference type="OrthoDB" id="5801564at2"/>
<dbReference type="CDD" id="cd01065">
    <property type="entry name" value="NAD_bind_Shikimate_DH"/>
    <property type="match status" value="1"/>
</dbReference>
<reference evidence="13" key="1">
    <citation type="submission" date="2015-11" db="EMBL/GenBank/DDBJ databases">
        <authorList>
            <person name="Kim K.M."/>
        </authorList>
    </citation>
    <scope>NUCLEOTIDE SEQUENCE [LARGE SCALE GENOMIC DNA]</scope>
    <source>
        <strain evidence="13">KCTC 12086</strain>
    </source>
</reference>
<keyword evidence="5 8" id="KW-0560">Oxidoreductase</keyword>
<organism evidence="12 13">
    <name type="scientific">Pseudoalteromonas phenolica</name>
    <dbReference type="NCBI Taxonomy" id="161398"/>
    <lineage>
        <taxon>Bacteria</taxon>
        <taxon>Pseudomonadati</taxon>
        <taxon>Pseudomonadota</taxon>
        <taxon>Gammaproteobacteria</taxon>
        <taxon>Alteromonadales</taxon>
        <taxon>Pseudoalteromonadaceae</taxon>
        <taxon>Pseudoalteromonas</taxon>
    </lineage>
</organism>
<feature type="binding site" evidence="8">
    <location>
        <position position="62"/>
    </location>
    <ligand>
        <name>shikimate</name>
        <dbReference type="ChEBI" id="CHEBI:36208"/>
    </ligand>
</feature>
<dbReference type="PANTHER" id="PTHR21089">
    <property type="entry name" value="SHIKIMATE DEHYDROGENASE"/>
    <property type="match status" value="1"/>
</dbReference>
<dbReference type="Pfam" id="PF01488">
    <property type="entry name" value="Shikimate_DH"/>
    <property type="match status" value="1"/>
</dbReference>
<evidence type="ECO:0000256" key="2">
    <source>
        <dbReference type="ARBA" id="ARBA00012962"/>
    </source>
</evidence>
<comment type="pathway">
    <text evidence="1 8">Metabolic intermediate biosynthesis; chorismate biosynthesis; chorismate from D-erythrose 4-phosphate and phosphoenolpyruvate: step 4/7.</text>
</comment>
<feature type="binding site" evidence="8">
    <location>
        <position position="215"/>
    </location>
    <ligand>
        <name>NADP(+)</name>
        <dbReference type="ChEBI" id="CHEBI:58349"/>
    </ligand>
</feature>
<feature type="binding site" evidence="8">
    <location>
        <position position="240"/>
    </location>
    <ligand>
        <name>NADP(+)</name>
        <dbReference type="ChEBI" id="CHEBI:58349"/>
    </ligand>
</feature>
<feature type="binding site" evidence="8">
    <location>
        <position position="103"/>
    </location>
    <ligand>
        <name>shikimate</name>
        <dbReference type="ChEBI" id="CHEBI:36208"/>
    </ligand>
</feature>
<dbReference type="KEGG" id="pphe:PP2015_28"/>
<dbReference type="InterPro" id="IPR006151">
    <property type="entry name" value="Shikm_DH/Glu-tRNA_Rdtase"/>
</dbReference>
<dbReference type="FunFam" id="3.40.50.10860:FF:000006">
    <property type="entry name" value="Shikimate dehydrogenase (NADP(+))"/>
    <property type="match status" value="1"/>
</dbReference>
<dbReference type="STRING" id="161398.PP2015_28"/>
<proteinExistence type="inferred from homology"/>
<evidence type="ECO:0000256" key="4">
    <source>
        <dbReference type="ARBA" id="ARBA00022857"/>
    </source>
</evidence>
<feature type="binding site" evidence="8">
    <location>
        <begin position="14"/>
        <end position="16"/>
    </location>
    <ligand>
        <name>shikimate</name>
        <dbReference type="ChEBI" id="CHEBI:36208"/>
    </ligand>
</feature>
<dbReference type="HAMAP" id="MF_00222">
    <property type="entry name" value="Shikimate_DH_AroE"/>
    <property type="match status" value="1"/>
</dbReference>
<dbReference type="InterPro" id="IPR013708">
    <property type="entry name" value="Shikimate_DH-bd_N"/>
</dbReference>
<comment type="catalytic activity">
    <reaction evidence="7 8">
        <text>shikimate + NADP(+) = 3-dehydroshikimate + NADPH + H(+)</text>
        <dbReference type="Rhea" id="RHEA:17737"/>
        <dbReference type="ChEBI" id="CHEBI:15378"/>
        <dbReference type="ChEBI" id="CHEBI:16630"/>
        <dbReference type="ChEBI" id="CHEBI:36208"/>
        <dbReference type="ChEBI" id="CHEBI:57783"/>
        <dbReference type="ChEBI" id="CHEBI:58349"/>
        <dbReference type="EC" id="1.1.1.25"/>
    </reaction>
</comment>
<dbReference type="GO" id="GO:0009073">
    <property type="term" value="P:aromatic amino acid family biosynthetic process"/>
    <property type="evidence" value="ECO:0007669"/>
    <property type="project" value="UniProtKB-KW"/>
</dbReference>
<dbReference type="InterPro" id="IPR022893">
    <property type="entry name" value="Shikimate_DH_fam"/>
</dbReference>
<evidence type="ECO:0000256" key="6">
    <source>
        <dbReference type="ARBA" id="ARBA00023141"/>
    </source>
</evidence>
<feature type="domain" description="Shikimate dehydrogenase substrate binding N-terminal" evidence="10">
    <location>
        <begin position="6"/>
        <end position="89"/>
    </location>
</feature>
<dbReference type="UniPathway" id="UPA00053">
    <property type="reaction ID" value="UER00087"/>
</dbReference>
<dbReference type="PATRIC" id="fig|161398.10.peg.29"/>
<dbReference type="InterPro" id="IPR011342">
    <property type="entry name" value="Shikimate_DH"/>
</dbReference>
<keyword evidence="3 8" id="KW-0028">Amino-acid biosynthesis</keyword>
<feature type="binding site" evidence="8">
    <location>
        <position position="78"/>
    </location>
    <ligand>
        <name>NADP(+)</name>
        <dbReference type="ChEBI" id="CHEBI:58349"/>
    </ligand>
</feature>
<dbReference type="Proteomes" id="UP000061457">
    <property type="component" value="Chromosome I"/>
</dbReference>
<dbReference type="GO" id="GO:0008652">
    <property type="term" value="P:amino acid biosynthetic process"/>
    <property type="evidence" value="ECO:0007669"/>
    <property type="project" value="UniProtKB-KW"/>
</dbReference>
<feature type="binding site" evidence="8">
    <location>
        <position position="217"/>
    </location>
    <ligand>
        <name>shikimate</name>
        <dbReference type="ChEBI" id="CHEBI:36208"/>
    </ligand>
</feature>
<gene>
    <name evidence="8" type="primary">aroE</name>
    <name evidence="12" type="ORF">PP2015_28</name>
</gene>
<dbReference type="GO" id="GO:0019632">
    <property type="term" value="P:shikimate metabolic process"/>
    <property type="evidence" value="ECO:0007669"/>
    <property type="project" value="InterPro"/>
</dbReference>
<feature type="binding site" evidence="8">
    <location>
        <begin position="151"/>
        <end position="156"/>
    </location>
    <ligand>
        <name>NADP(+)</name>
        <dbReference type="ChEBI" id="CHEBI:58349"/>
    </ligand>
</feature>
<evidence type="ECO:0000313" key="12">
    <source>
        <dbReference type="EMBL" id="ALO40558.1"/>
    </source>
</evidence>
<sequence length="272" mass="29630">MGKFAVFGNPIKHSKSPQIHRQFAEQFSTQIDYQALLAPLDEFEAFTQDFFTNQAGEGANVTLPFKERAFELVDELTERAQLAGAVNTIKKLDDGRLLGDNTDGAGLVADLIRNECKLDGASVLLIGAGGAARGCIYPLFQAGVKDITIANRTQEKAELLAEQFSAYGHVKGIGLDEITNSNYQVVINSTSSSVTGELPNISETVFTQCHLAYDMFYSNEQTSFLKWVGSINPKTKLVDGIGMLIGQAAEAYYLWQGDMPELTPVINTFAKG</sequence>
<dbReference type="EMBL" id="CP013187">
    <property type="protein sequence ID" value="ALO40558.1"/>
    <property type="molecule type" value="Genomic_DNA"/>
</dbReference>
<keyword evidence="4 8" id="KW-0521">NADP</keyword>
<dbReference type="GO" id="GO:0050661">
    <property type="term" value="F:NADP binding"/>
    <property type="evidence" value="ECO:0007669"/>
    <property type="project" value="InterPro"/>
</dbReference>
<feature type="binding site" evidence="8">
    <location>
        <begin position="127"/>
        <end position="131"/>
    </location>
    <ligand>
        <name>NADP(+)</name>
        <dbReference type="ChEBI" id="CHEBI:58349"/>
    </ligand>
</feature>
<keyword evidence="6 8" id="KW-0057">Aromatic amino acid biosynthesis</keyword>
<keyword evidence="13" id="KW-1185">Reference proteome</keyword>
<dbReference type="NCBIfam" id="NF001310">
    <property type="entry name" value="PRK00258.1-2"/>
    <property type="match status" value="1"/>
</dbReference>
<evidence type="ECO:0000259" key="9">
    <source>
        <dbReference type="Pfam" id="PF01488"/>
    </source>
</evidence>
<dbReference type="Pfam" id="PF08501">
    <property type="entry name" value="Shikimate_dh_N"/>
    <property type="match status" value="1"/>
</dbReference>
<dbReference type="RefSeq" id="WP_058028312.1">
    <property type="nucleotide sequence ID" value="NZ_CP013187.1"/>
</dbReference>
<dbReference type="InterPro" id="IPR036291">
    <property type="entry name" value="NAD(P)-bd_dom_sf"/>
</dbReference>
<dbReference type="GO" id="GO:0009423">
    <property type="term" value="P:chorismate biosynthetic process"/>
    <property type="evidence" value="ECO:0007669"/>
    <property type="project" value="UniProtKB-UniRule"/>
</dbReference>
<protein>
    <recommendedName>
        <fullName evidence="2 8">Shikimate dehydrogenase (NADP(+))</fullName>
        <shortName evidence="8">SDH</shortName>
        <ecNumber evidence="2 8">1.1.1.25</ecNumber>
    </recommendedName>
</protein>
<evidence type="ECO:0000256" key="1">
    <source>
        <dbReference type="ARBA" id="ARBA00004871"/>
    </source>
</evidence>
<dbReference type="EC" id="1.1.1.25" evidence="2 8"/>
<evidence type="ECO:0000259" key="10">
    <source>
        <dbReference type="Pfam" id="PF08501"/>
    </source>
</evidence>
<accession>A0A0S2JXB5</accession>
<evidence type="ECO:0000313" key="13">
    <source>
        <dbReference type="Proteomes" id="UP000061457"/>
    </source>
</evidence>
<dbReference type="SUPFAM" id="SSF53223">
    <property type="entry name" value="Aminoacid dehydrogenase-like, N-terminal domain"/>
    <property type="match status" value="1"/>
</dbReference>
<dbReference type="Gene3D" id="3.40.50.720">
    <property type="entry name" value="NAD(P)-binding Rossmann-like Domain"/>
    <property type="match status" value="1"/>
</dbReference>
<dbReference type="Pfam" id="PF18317">
    <property type="entry name" value="SDH_C"/>
    <property type="match status" value="1"/>
</dbReference>
<evidence type="ECO:0000259" key="11">
    <source>
        <dbReference type="Pfam" id="PF18317"/>
    </source>
</evidence>
<dbReference type="InterPro" id="IPR046346">
    <property type="entry name" value="Aminoacid_DH-like_N_sf"/>
</dbReference>
<feature type="binding site" evidence="8">
    <location>
        <position position="247"/>
    </location>
    <ligand>
        <name>shikimate</name>
        <dbReference type="ChEBI" id="CHEBI:36208"/>
    </ligand>
</feature>
<evidence type="ECO:0000256" key="7">
    <source>
        <dbReference type="ARBA" id="ARBA00049442"/>
    </source>
</evidence>
<feature type="domain" description="Quinate/shikimate 5-dehydrogenase/glutamyl-tRNA reductase" evidence="9">
    <location>
        <begin position="117"/>
        <end position="193"/>
    </location>
</feature>
<evidence type="ECO:0000256" key="5">
    <source>
        <dbReference type="ARBA" id="ARBA00023002"/>
    </source>
</evidence>
<dbReference type="GO" id="GO:0004764">
    <property type="term" value="F:shikimate 3-dehydrogenase (NADP+) activity"/>
    <property type="evidence" value="ECO:0007669"/>
    <property type="project" value="UniProtKB-UniRule"/>
</dbReference>